<evidence type="ECO:0000256" key="1">
    <source>
        <dbReference type="SAM" id="MobiDB-lite"/>
    </source>
</evidence>
<dbReference type="Proteomes" id="UP000000841">
    <property type="component" value="Chromosome"/>
</dbReference>
<accession>C7MPP4</accession>
<dbReference type="HOGENOM" id="CLU_2156538_0_0_11"/>
<dbReference type="AlphaFoldDB" id="C7MPP4"/>
<proteinExistence type="predicted"/>
<feature type="region of interest" description="Disordered" evidence="1">
    <location>
        <begin position="44"/>
        <end position="74"/>
    </location>
</feature>
<name>C7MPP4_SACVD</name>
<organism evidence="2 3">
    <name type="scientific">Saccharomonospora viridis (strain ATCC 15386 / DSM 43017 / JCM 3036 / CCUG 5913 / NBRC 12207 / NCIMB 9602 / P101)</name>
    <name type="common">Thermoactinomyces viridis</name>
    <dbReference type="NCBI Taxonomy" id="471857"/>
    <lineage>
        <taxon>Bacteria</taxon>
        <taxon>Bacillati</taxon>
        <taxon>Actinomycetota</taxon>
        <taxon>Actinomycetes</taxon>
        <taxon>Pseudonocardiales</taxon>
        <taxon>Pseudonocardiaceae</taxon>
        <taxon>Saccharomonospora</taxon>
    </lineage>
</organism>
<protein>
    <submittedName>
        <fullName evidence="2">Uncharacterized protein</fullName>
    </submittedName>
</protein>
<dbReference type="EMBL" id="CP001683">
    <property type="protein sequence ID" value="ACU96289.1"/>
    <property type="molecule type" value="Genomic_DNA"/>
</dbReference>
<feature type="compositionally biased region" description="Polar residues" evidence="1">
    <location>
        <begin position="58"/>
        <end position="74"/>
    </location>
</feature>
<keyword evidence="3" id="KW-1185">Reference proteome</keyword>
<dbReference type="STRING" id="471857.Svir_12400"/>
<evidence type="ECO:0000313" key="2">
    <source>
        <dbReference type="EMBL" id="ACU96289.1"/>
    </source>
</evidence>
<dbReference type="KEGG" id="svi:Svir_12400"/>
<evidence type="ECO:0000313" key="3">
    <source>
        <dbReference type="Proteomes" id="UP000000841"/>
    </source>
</evidence>
<reference evidence="2 3" key="1">
    <citation type="journal article" date="2009" name="Stand. Genomic Sci.">
        <title>Complete genome sequence of Saccharomonospora viridis type strain (P101).</title>
        <authorList>
            <person name="Pati A."/>
            <person name="Sikorski J."/>
            <person name="Nolan M."/>
            <person name="Lapidus A."/>
            <person name="Copeland A."/>
            <person name="Glavina Del Rio T."/>
            <person name="Lucas S."/>
            <person name="Chen F."/>
            <person name="Tice H."/>
            <person name="Pitluck S."/>
            <person name="Cheng J.F."/>
            <person name="Chertkov O."/>
            <person name="Brettin T."/>
            <person name="Han C."/>
            <person name="Detter J.C."/>
            <person name="Kuske C."/>
            <person name="Bruce D."/>
            <person name="Goodwin L."/>
            <person name="Chain P."/>
            <person name="D'haeseleer P."/>
            <person name="Chen A."/>
            <person name="Palaniappan K."/>
            <person name="Ivanova N."/>
            <person name="Mavromatis K."/>
            <person name="Mikhailova N."/>
            <person name="Rohde M."/>
            <person name="Tindall B.J."/>
            <person name="Goker M."/>
            <person name="Bristow J."/>
            <person name="Eisen J.A."/>
            <person name="Markowitz V."/>
            <person name="Hugenholtz P."/>
            <person name="Kyrpides N.C."/>
            <person name="Klenk H.P."/>
        </authorList>
    </citation>
    <scope>NUCLEOTIDE SEQUENCE [LARGE SCALE GENOMIC DNA]</scope>
    <source>
        <strain evidence="3">ATCC 15386 / DSM 43017 / JCM 3036 / NBRC 12207 / P101</strain>
    </source>
</reference>
<sequence length="111" mass="11910">MTGLRASFTDSVGSFDSVEDMSDGYGLKIAGIVRLGGVLERTSEEFGLPESPNGPARRTSSQHSLKSRYEQSGETVGEAVFGSAEFIHRKRPQALAAYVDDPDEAARESSP</sequence>
<gene>
    <name evidence="2" type="ordered locus">Svir_12400</name>
</gene>